<dbReference type="RefSeq" id="WP_265688073.1">
    <property type="nucleotide sequence ID" value="NZ_JAKRRX010000069.1"/>
</dbReference>
<evidence type="ECO:0000313" key="3">
    <source>
        <dbReference type="EMBL" id="MCW8334701.1"/>
    </source>
</evidence>
<keyword evidence="1" id="KW-0732">Signal</keyword>
<protein>
    <submittedName>
        <fullName evidence="3">Porin family protein</fullName>
    </submittedName>
</protein>
<reference evidence="3" key="1">
    <citation type="submission" date="2022-02" db="EMBL/GenBank/DDBJ databases">
        <title>Vibrio sp. nov., a new bacterium isolated from Bohai sea, China.</title>
        <authorList>
            <person name="Yuan Y."/>
        </authorList>
    </citation>
    <scope>NUCLEOTIDE SEQUENCE</scope>
    <source>
        <strain evidence="3">DBSS07</strain>
    </source>
</reference>
<dbReference type="SUPFAM" id="SSF56925">
    <property type="entry name" value="OMPA-like"/>
    <property type="match status" value="1"/>
</dbReference>
<evidence type="ECO:0000259" key="2">
    <source>
        <dbReference type="Pfam" id="PF13505"/>
    </source>
</evidence>
<keyword evidence="4" id="KW-1185">Reference proteome</keyword>
<feature type="domain" description="Outer membrane protein beta-barrel" evidence="2">
    <location>
        <begin position="8"/>
        <end position="148"/>
    </location>
</feature>
<evidence type="ECO:0000313" key="4">
    <source>
        <dbReference type="Proteomes" id="UP001155586"/>
    </source>
</evidence>
<dbReference type="InterPro" id="IPR027385">
    <property type="entry name" value="Beta-barrel_OMP"/>
</dbReference>
<dbReference type="Proteomes" id="UP001155586">
    <property type="component" value="Unassembled WGS sequence"/>
</dbReference>
<dbReference type="Pfam" id="PF13505">
    <property type="entry name" value="OMP_b-brl"/>
    <property type="match status" value="1"/>
</dbReference>
<dbReference type="InterPro" id="IPR011250">
    <property type="entry name" value="OMP/PagP_B-barrel"/>
</dbReference>
<dbReference type="Gene3D" id="2.40.160.20">
    <property type="match status" value="1"/>
</dbReference>
<sequence>MKPSIASLLFTSAIISHSTQADIYVTPWVGYTLGGEVVDQDDNEYDLKASESFALAVEATLEQGRIGLYYATQNSSIDQVNEDSAIHYLHLQSSIYYPVEKNFSTYVGVGLGGSYTDVDWADDKYGFSASLFGGMEYNLSDNIAINGQLRWLGTVVDNETTSVCNLPSSEACTIRFKTDWMNQFSANIGLVISF</sequence>
<gene>
    <name evidence="3" type="ORF">MD483_12800</name>
</gene>
<accession>A0A9X3CF97</accession>
<evidence type="ECO:0000256" key="1">
    <source>
        <dbReference type="ARBA" id="ARBA00022729"/>
    </source>
</evidence>
<name>A0A9X3CF97_9VIBR</name>
<comment type="caution">
    <text evidence="3">The sequence shown here is derived from an EMBL/GenBank/DDBJ whole genome shotgun (WGS) entry which is preliminary data.</text>
</comment>
<proteinExistence type="predicted"/>
<organism evidence="3 4">
    <name type="scientific">Vibrio paucivorans</name>
    <dbReference type="NCBI Taxonomy" id="2829489"/>
    <lineage>
        <taxon>Bacteria</taxon>
        <taxon>Pseudomonadati</taxon>
        <taxon>Pseudomonadota</taxon>
        <taxon>Gammaproteobacteria</taxon>
        <taxon>Vibrionales</taxon>
        <taxon>Vibrionaceae</taxon>
        <taxon>Vibrio</taxon>
    </lineage>
</organism>
<dbReference type="AlphaFoldDB" id="A0A9X3CF97"/>
<dbReference type="EMBL" id="JAKRRX010000069">
    <property type="protein sequence ID" value="MCW8334701.1"/>
    <property type="molecule type" value="Genomic_DNA"/>
</dbReference>